<keyword evidence="3 9" id="KW-0378">Hydrolase</keyword>
<evidence type="ECO:0000313" key="12">
    <source>
        <dbReference type="Proteomes" id="UP000015502"/>
    </source>
</evidence>
<dbReference type="Pfam" id="PF01930">
    <property type="entry name" value="Cas_Cas4"/>
    <property type="match status" value="1"/>
</dbReference>
<comment type="similarity">
    <text evidence="9">Belongs to the CRISPR-associated exonuclease Cas4 family.</text>
</comment>
<dbReference type="EC" id="3.1.12.1" evidence="9"/>
<dbReference type="OrthoDB" id="42881at2157"/>
<organism evidence="11 12">
    <name type="scientific">Thermococcus litoralis (strain ATCC 51850 / DSM 5473 / JCM 8560 / NS-C)</name>
    <dbReference type="NCBI Taxonomy" id="523849"/>
    <lineage>
        <taxon>Archaea</taxon>
        <taxon>Methanobacteriati</taxon>
        <taxon>Methanobacteriota</taxon>
        <taxon>Thermococci</taxon>
        <taxon>Thermococcales</taxon>
        <taxon>Thermococcaceae</taxon>
        <taxon>Thermococcus</taxon>
    </lineage>
</organism>
<dbReference type="AlphaFoldDB" id="H3ZK32"/>
<dbReference type="PaxDb" id="523849-OCC_00657"/>
<dbReference type="KEGG" id="tlt:OCC_00657"/>
<feature type="domain" description="DUF83" evidence="10">
    <location>
        <begin position="47"/>
        <end position="203"/>
    </location>
</feature>
<accession>H3ZK32</accession>
<dbReference type="GO" id="GO:0051607">
    <property type="term" value="P:defense response to virus"/>
    <property type="evidence" value="ECO:0007669"/>
    <property type="project" value="UniProtKB-KW"/>
</dbReference>
<comment type="cofactor">
    <cofactor evidence="9">
        <name>Mg(2+)</name>
        <dbReference type="ChEBI" id="CHEBI:18420"/>
    </cofactor>
    <cofactor evidence="9">
        <name>Mn(2+)</name>
        <dbReference type="ChEBI" id="CHEBI:29035"/>
    </cofactor>
    <text evidence="9">Mg(2+) or Mn(2+) required for ssDNA cleavage activity.</text>
</comment>
<evidence type="ECO:0000259" key="10">
    <source>
        <dbReference type="Pfam" id="PF01930"/>
    </source>
</evidence>
<dbReference type="GeneID" id="16548338"/>
<dbReference type="PANTHER" id="PTHR37168:SF1">
    <property type="entry name" value="CRISPR-ASSOCIATED EXONUCLEASE CAS4"/>
    <property type="match status" value="1"/>
</dbReference>
<dbReference type="InterPro" id="IPR022765">
    <property type="entry name" value="Dna2/Cas4_DUF83"/>
</dbReference>
<reference evidence="11 12" key="1">
    <citation type="journal article" date="2012" name="J. Bacteriol.">
        <title>Genome sequence of the model hyperthermophilic archaeon Thermococcus litoralis NS-C.</title>
        <authorList>
            <person name="Gardner A.F."/>
            <person name="Kumar S."/>
            <person name="Perler F.B."/>
        </authorList>
    </citation>
    <scope>NUCLEOTIDE SEQUENCE [LARGE SCALE GENOMIC DNA]</scope>
    <source>
        <strain evidence="12">ATCC 51850 / DSM 5473 / JCM 8560 / NS-C</strain>
    </source>
</reference>
<dbReference type="NCBIfam" id="TIGR00372">
    <property type="entry name" value="cas4"/>
    <property type="match status" value="1"/>
</dbReference>
<dbReference type="InterPro" id="IPR011604">
    <property type="entry name" value="PDDEXK-like_dom_sf"/>
</dbReference>
<keyword evidence="12" id="KW-1185">Reference proteome</keyword>
<keyword evidence="7 9" id="KW-0051">Antiviral defense</keyword>
<keyword evidence="4 9" id="KW-0269">Exonuclease</keyword>
<dbReference type="InterPro" id="IPR013343">
    <property type="entry name" value="CRISPR-assoc_prot_Cas4"/>
</dbReference>
<evidence type="ECO:0000256" key="3">
    <source>
        <dbReference type="ARBA" id="ARBA00022801"/>
    </source>
</evidence>
<evidence type="ECO:0000256" key="6">
    <source>
        <dbReference type="ARBA" id="ARBA00023014"/>
    </source>
</evidence>
<dbReference type="GO" id="GO:0004527">
    <property type="term" value="F:exonuclease activity"/>
    <property type="evidence" value="ECO:0007669"/>
    <property type="project" value="UniProtKB-KW"/>
</dbReference>
<evidence type="ECO:0000256" key="1">
    <source>
        <dbReference type="ARBA" id="ARBA00022722"/>
    </source>
</evidence>
<evidence type="ECO:0000256" key="2">
    <source>
        <dbReference type="ARBA" id="ARBA00022723"/>
    </source>
</evidence>
<dbReference type="HOGENOM" id="CLU_133784_0_0_2"/>
<comment type="cofactor">
    <cofactor evidence="9">
        <name>iron-sulfur cluster</name>
        <dbReference type="ChEBI" id="CHEBI:30408"/>
    </cofactor>
</comment>
<gene>
    <name evidence="11" type="ORF">OCC_00657</name>
</gene>
<comment type="function">
    <text evidence="9">CRISPR (clustered regularly interspaced short palindromic repeat) is an adaptive immune system that provides protection against mobile genetic elements (viruses, transposable elements and conjugative plasmids). CRISPR clusters contain sequences complementary to antecedent mobile elements and target invading nucleic acids. CRISPR clusters are transcribed and processed into CRISPR RNA (crRNA).</text>
</comment>
<dbReference type="GO" id="GO:0051536">
    <property type="term" value="F:iron-sulfur cluster binding"/>
    <property type="evidence" value="ECO:0007669"/>
    <property type="project" value="UniProtKB-KW"/>
</dbReference>
<evidence type="ECO:0000256" key="7">
    <source>
        <dbReference type="ARBA" id="ARBA00023118"/>
    </source>
</evidence>
<keyword evidence="6 9" id="KW-0411">Iron-sulfur</keyword>
<evidence type="ECO:0000256" key="9">
    <source>
        <dbReference type="RuleBase" id="RU365022"/>
    </source>
</evidence>
<evidence type="ECO:0000256" key="8">
    <source>
        <dbReference type="ARBA" id="ARBA00023211"/>
    </source>
</evidence>
<dbReference type="EMBL" id="CP006670">
    <property type="protein sequence ID" value="EHR79722.1"/>
    <property type="molecule type" value="Genomic_DNA"/>
</dbReference>
<sequence length="204" mass="24004">MSDYGENHSKNYNFDCNSKNRSKNYSQNYNSRTTSTEEYSLNELLLTGTEINYLFICPTKLWYFSKGITMEQESEWVDLGKFLHEKSYFGEEKEVQIGSIKIDFIKKGDIIEVHEIKKGRSMGKAHEMQALYYLYYLKKLGIKARAIINYPKLRETKELTLDGREEEVEDAIREVERITSLPAPPKPLKSKKCKRCAYYELCWV</sequence>
<proteinExistence type="inferred from homology"/>
<dbReference type="SMR" id="H3ZK32"/>
<keyword evidence="5 9" id="KW-0408">Iron</keyword>
<name>H3ZK32_THELN</name>
<dbReference type="RefSeq" id="WP_004066412.1">
    <property type="nucleotide sequence ID" value="NC_022084.1"/>
</dbReference>
<evidence type="ECO:0000256" key="5">
    <source>
        <dbReference type="ARBA" id="ARBA00023004"/>
    </source>
</evidence>
<keyword evidence="8 9" id="KW-0464">Manganese</keyword>
<keyword evidence="2 9" id="KW-0479">Metal-binding</keyword>
<keyword evidence="1 9" id="KW-0540">Nuclease</keyword>
<dbReference type="Gene3D" id="3.90.320.10">
    <property type="match status" value="1"/>
</dbReference>
<dbReference type="GO" id="GO:0046872">
    <property type="term" value="F:metal ion binding"/>
    <property type="evidence" value="ECO:0007669"/>
    <property type="project" value="UniProtKB-KW"/>
</dbReference>
<dbReference type="Proteomes" id="UP000015502">
    <property type="component" value="Chromosome"/>
</dbReference>
<protein>
    <recommendedName>
        <fullName evidence="9">CRISPR-associated exonuclease Cas4</fullName>
        <ecNumber evidence="9">3.1.12.1</ecNumber>
    </recommendedName>
</protein>
<evidence type="ECO:0000313" key="11">
    <source>
        <dbReference type="EMBL" id="EHR79722.1"/>
    </source>
</evidence>
<evidence type="ECO:0000256" key="4">
    <source>
        <dbReference type="ARBA" id="ARBA00022839"/>
    </source>
</evidence>
<dbReference type="PANTHER" id="PTHR37168">
    <property type="entry name" value="CRISPR-ASSOCIATED EXONUCLEASE CAS4"/>
    <property type="match status" value="1"/>
</dbReference>
<dbReference type="STRING" id="523849.OCC_00657"/>